<dbReference type="Proteomes" id="UP000198693">
    <property type="component" value="Unassembled WGS sequence"/>
</dbReference>
<dbReference type="Pfam" id="PF00535">
    <property type="entry name" value="Glycos_transf_2"/>
    <property type="match status" value="1"/>
</dbReference>
<dbReference type="OrthoDB" id="9069044at2"/>
<dbReference type="EMBL" id="FPBP01000003">
    <property type="protein sequence ID" value="SFU53471.1"/>
    <property type="molecule type" value="Genomic_DNA"/>
</dbReference>
<dbReference type="InterPro" id="IPR001173">
    <property type="entry name" value="Glyco_trans_2-like"/>
</dbReference>
<evidence type="ECO:0000313" key="3">
    <source>
        <dbReference type="Proteomes" id="UP000198693"/>
    </source>
</evidence>
<accession>A0A1I7GYG1</accession>
<evidence type="ECO:0000313" key="2">
    <source>
        <dbReference type="EMBL" id="SFU53471.1"/>
    </source>
</evidence>
<evidence type="ECO:0000259" key="1">
    <source>
        <dbReference type="Pfam" id="PF00535"/>
    </source>
</evidence>
<dbReference type="InterPro" id="IPR029044">
    <property type="entry name" value="Nucleotide-diphossugar_trans"/>
</dbReference>
<gene>
    <name evidence="2" type="ORF">SAMN04487955_103338</name>
</gene>
<dbReference type="GO" id="GO:0016740">
    <property type="term" value="F:transferase activity"/>
    <property type="evidence" value="ECO:0007669"/>
    <property type="project" value="UniProtKB-KW"/>
</dbReference>
<organism evidence="2 3">
    <name type="scientific">Halomonas korlensis</name>
    <dbReference type="NCBI Taxonomy" id="463301"/>
    <lineage>
        <taxon>Bacteria</taxon>
        <taxon>Pseudomonadati</taxon>
        <taxon>Pseudomonadota</taxon>
        <taxon>Gammaproteobacteria</taxon>
        <taxon>Oceanospirillales</taxon>
        <taxon>Halomonadaceae</taxon>
        <taxon>Halomonas</taxon>
    </lineage>
</organism>
<keyword evidence="2" id="KW-0808">Transferase</keyword>
<dbReference type="RefSeq" id="WP_089794063.1">
    <property type="nucleotide sequence ID" value="NZ_FPBP01000003.1"/>
</dbReference>
<keyword evidence="3" id="KW-1185">Reference proteome</keyword>
<sequence>MFTCSIFLDARSSGAGIPRRLTSLKEILQRLDNRLELLVVDDTGDRRLAVLAKHHGAILIHAEGTPLGDRLNLAVTHSQGEVLLFPAQGASLTLDWITRTIASMEHHERDAVVRTQQPSSRLARLWRRLHYHPFSDTLCVSRVWFDRIGGCDPSLDADALPDLIERLRACQARVDNDPA</sequence>
<feature type="domain" description="Glycosyltransferase 2-like" evidence="1">
    <location>
        <begin position="14"/>
        <end position="129"/>
    </location>
</feature>
<dbReference type="Gene3D" id="3.90.550.10">
    <property type="entry name" value="Spore Coat Polysaccharide Biosynthesis Protein SpsA, Chain A"/>
    <property type="match status" value="1"/>
</dbReference>
<dbReference type="SUPFAM" id="SSF53448">
    <property type="entry name" value="Nucleotide-diphospho-sugar transferases"/>
    <property type="match status" value="1"/>
</dbReference>
<protein>
    <submittedName>
        <fullName evidence="2">Glycosyl transferase family 2</fullName>
    </submittedName>
</protein>
<proteinExistence type="predicted"/>
<dbReference type="AlphaFoldDB" id="A0A1I7GYG1"/>
<name>A0A1I7GYG1_9GAMM</name>
<reference evidence="3" key="1">
    <citation type="submission" date="2016-10" db="EMBL/GenBank/DDBJ databases">
        <authorList>
            <person name="Varghese N."/>
            <person name="Submissions S."/>
        </authorList>
    </citation>
    <scope>NUCLEOTIDE SEQUENCE [LARGE SCALE GENOMIC DNA]</scope>
    <source>
        <strain evidence="3">CGMCC 1.6981</strain>
    </source>
</reference>
<dbReference type="STRING" id="463301.SAMN04487955_103338"/>